<dbReference type="Proteomes" id="UP000054851">
    <property type="component" value="Unassembled WGS sequence"/>
</dbReference>
<dbReference type="GO" id="GO:0009279">
    <property type="term" value="C:cell outer membrane"/>
    <property type="evidence" value="ECO:0007669"/>
    <property type="project" value="UniProtKB-SubCell"/>
</dbReference>
<keyword evidence="9" id="KW-0472">Membrane</keyword>
<keyword evidence="7" id="KW-0406">Ion transport</keyword>
<protein>
    <submittedName>
        <fullName evidence="13">Outer membrane porin</fullName>
    </submittedName>
</protein>
<dbReference type="GO" id="GO:0015288">
    <property type="term" value="F:porin activity"/>
    <property type="evidence" value="ECO:0007669"/>
    <property type="project" value="UniProtKB-KW"/>
</dbReference>
<dbReference type="AlphaFoldDB" id="A0A158BRZ3"/>
<dbReference type="PANTHER" id="PTHR34501">
    <property type="entry name" value="PROTEIN YDDL-RELATED"/>
    <property type="match status" value="1"/>
</dbReference>
<dbReference type="InterPro" id="IPR001702">
    <property type="entry name" value="Porin_Gram-ve"/>
</dbReference>
<evidence type="ECO:0000259" key="12">
    <source>
        <dbReference type="Pfam" id="PF13609"/>
    </source>
</evidence>
<evidence type="ECO:0000256" key="6">
    <source>
        <dbReference type="ARBA" id="ARBA00022729"/>
    </source>
</evidence>
<dbReference type="STRING" id="1777140.AWB79_04141"/>
<evidence type="ECO:0000256" key="3">
    <source>
        <dbReference type="ARBA" id="ARBA00022448"/>
    </source>
</evidence>
<evidence type="ECO:0000256" key="4">
    <source>
        <dbReference type="ARBA" id="ARBA00022452"/>
    </source>
</evidence>
<feature type="domain" description="Porin" evidence="12">
    <location>
        <begin position="17"/>
        <end position="346"/>
    </location>
</feature>
<organism evidence="13 14">
    <name type="scientific">Caballeronia hypogeia</name>
    <dbReference type="NCBI Taxonomy" id="1777140"/>
    <lineage>
        <taxon>Bacteria</taxon>
        <taxon>Pseudomonadati</taxon>
        <taxon>Pseudomonadota</taxon>
        <taxon>Betaproteobacteria</taxon>
        <taxon>Burkholderiales</taxon>
        <taxon>Burkholderiaceae</taxon>
        <taxon>Caballeronia</taxon>
    </lineage>
</organism>
<dbReference type="EMBL" id="FCOA02000014">
    <property type="protein sequence ID" value="SAK72843.1"/>
    <property type="molecule type" value="Genomic_DNA"/>
</dbReference>
<evidence type="ECO:0000313" key="13">
    <source>
        <dbReference type="EMBL" id="SAK72843.1"/>
    </source>
</evidence>
<evidence type="ECO:0000256" key="10">
    <source>
        <dbReference type="ARBA" id="ARBA00023237"/>
    </source>
</evidence>
<accession>A0A158BRZ3</accession>
<evidence type="ECO:0000313" key="14">
    <source>
        <dbReference type="Proteomes" id="UP000054851"/>
    </source>
</evidence>
<keyword evidence="14" id="KW-1185">Reference proteome</keyword>
<dbReference type="Pfam" id="PF13609">
    <property type="entry name" value="Porin_4"/>
    <property type="match status" value="1"/>
</dbReference>
<evidence type="ECO:0000256" key="7">
    <source>
        <dbReference type="ARBA" id="ARBA00023065"/>
    </source>
</evidence>
<gene>
    <name evidence="13" type="ORF">AWB79_04141</name>
</gene>
<dbReference type="PRINTS" id="PR00184">
    <property type="entry name" value="NEISSPPORIN"/>
</dbReference>
<dbReference type="SUPFAM" id="SSF56935">
    <property type="entry name" value="Porins"/>
    <property type="match status" value="1"/>
</dbReference>
<evidence type="ECO:0000256" key="2">
    <source>
        <dbReference type="ARBA" id="ARBA00011233"/>
    </source>
</evidence>
<dbReference type="GO" id="GO:0034220">
    <property type="term" value="P:monoatomic ion transmembrane transport"/>
    <property type="evidence" value="ECO:0007669"/>
    <property type="project" value="InterPro"/>
</dbReference>
<dbReference type="OrthoDB" id="8982743at2"/>
<dbReference type="InterPro" id="IPR023614">
    <property type="entry name" value="Porin_dom_sf"/>
</dbReference>
<keyword evidence="3" id="KW-0813">Transport</keyword>
<evidence type="ECO:0000256" key="1">
    <source>
        <dbReference type="ARBA" id="ARBA00004571"/>
    </source>
</evidence>
<evidence type="ECO:0000256" key="11">
    <source>
        <dbReference type="SAM" id="SignalP"/>
    </source>
</evidence>
<sequence length="386" mass="40707">MAKGFVKAHVACVLAGSALFAANAYAQSSVTLYGVIDEGIDYVNNSGGHSLWRMRDGTYDGVYGSRWGLKGSEELGGGLSAIFKLESGFSTENGQSRQGGRLFGRQAYVGLSDTRLGTVTLGRQYDSVVDFLQPLTAPGQLAGPLVHAGDIDNTDNSFRVDNSVKYASPKIGGLTFGGLYSFTNTNAPGRGTTGLWSVGANYAFGPFNVAGAYLYAKNPALLLTDGNFVANTTGAAIGATGPFSYVGNPANEQVFGAALNYAIGAATLGIDYTNTKFNDANGTNGTVRFDNYEAWGRYNLTPAWYVGAQYVYTHGNIGYSQAIPIYHQVGLTTAYALSKRTSVYAMGVWQKAAGAATNADIFEGAVATASSNNHQLMGRVGIFHLF</sequence>
<keyword evidence="5" id="KW-0812">Transmembrane</keyword>
<dbReference type="PANTHER" id="PTHR34501:SF9">
    <property type="entry name" value="MAJOR OUTER MEMBRANE PROTEIN P.IA"/>
    <property type="match status" value="1"/>
</dbReference>
<evidence type="ECO:0000256" key="5">
    <source>
        <dbReference type="ARBA" id="ARBA00022692"/>
    </source>
</evidence>
<reference evidence="13" key="1">
    <citation type="submission" date="2016-01" db="EMBL/GenBank/DDBJ databases">
        <authorList>
            <person name="Peeters C."/>
        </authorList>
    </citation>
    <scope>NUCLEOTIDE SEQUENCE</scope>
    <source>
        <strain evidence="13">LMG 29322</strain>
    </source>
</reference>
<evidence type="ECO:0000256" key="9">
    <source>
        <dbReference type="ARBA" id="ARBA00023136"/>
    </source>
</evidence>
<feature type="signal peptide" evidence="11">
    <location>
        <begin position="1"/>
        <end position="26"/>
    </location>
</feature>
<comment type="subcellular location">
    <subcellularLocation>
        <location evidence="1">Cell outer membrane</location>
        <topology evidence="1">Multi-pass membrane protein</topology>
    </subcellularLocation>
</comment>
<evidence type="ECO:0000256" key="8">
    <source>
        <dbReference type="ARBA" id="ARBA00023114"/>
    </source>
</evidence>
<dbReference type="InterPro" id="IPR050298">
    <property type="entry name" value="Gram-neg_bact_OMP"/>
</dbReference>
<comment type="caution">
    <text evidence="13">The sequence shown here is derived from an EMBL/GenBank/DDBJ whole genome shotgun (WGS) entry which is preliminary data.</text>
</comment>
<feature type="chain" id="PRO_5007622133" evidence="11">
    <location>
        <begin position="27"/>
        <end position="386"/>
    </location>
</feature>
<dbReference type="RefSeq" id="WP_082862404.1">
    <property type="nucleotide sequence ID" value="NZ_FCOA02000014.1"/>
</dbReference>
<keyword evidence="10" id="KW-0998">Cell outer membrane</keyword>
<keyword evidence="6 11" id="KW-0732">Signal</keyword>
<dbReference type="PRINTS" id="PR00182">
    <property type="entry name" value="ECOLNEIPORIN"/>
</dbReference>
<dbReference type="GO" id="GO:0046930">
    <property type="term" value="C:pore complex"/>
    <property type="evidence" value="ECO:0007669"/>
    <property type="project" value="UniProtKB-KW"/>
</dbReference>
<dbReference type="InterPro" id="IPR033900">
    <property type="entry name" value="Gram_neg_porin_domain"/>
</dbReference>
<keyword evidence="8" id="KW-0626">Porin</keyword>
<dbReference type="CDD" id="cd00342">
    <property type="entry name" value="gram_neg_porins"/>
    <property type="match status" value="1"/>
</dbReference>
<name>A0A158BRZ3_9BURK</name>
<proteinExistence type="predicted"/>
<dbReference type="Gene3D" id="2.40.160.10">
    <property type="entry name" value="Porin"/>
    <property type="match status" value="1"/>
</dbReference>
<comment type="subunit">
    <text evidence="2">Homotrimer.</text>
</comment>
<keyword evidence="4" id="KW-1134">Transmembrane beta strand</keyword>
<dbReference type="InterPro" id="IPR002299">
    <property type="entry name" value="Porin_Neis"/>
</dbReference>